<accession>A0ABV9KDP6</accession>
<dbReference type="InterPro" id="IPR056101">
    <property type="entry name" value="DUF7684"/>
</dbReference>
<dbReference type="RefSeq" id="WP_380716611.1">
    <property type="nucleotide sequence ID" value="NZ_JBHSGI010000004.1"/>
</dbReference>
<comment type="caution">
    <text evidence="2">The sequence shown here is derived from an EMBL/GenBank/DDBJ whole genome shotgun (WGS) entry which is preliminary data.</text>
</comment>
<name>A0ABV9KDP6_9RHOB</name>
<evidence type="ECO:0000313" key="2">
    <source>
        <dbReference type="EMBL" id="MFC4668337.1"/>
    </source>
</evidence>
<sequence>MLVDTGCAYAMAGGLDCSLWEESIDWANIEQFKDCRIPDDRFVITTSHDIETIQEMLTFAKVCAAVSYTNEPLNDLLVLDFSLENRAEFIQAAYDQAE</sequence>
<reference evidence="3" key="1">
    <citation type="journal article" date="2019" name="Int. J. Syst. Evol. Microbiol.">
        <title>The Global Catalogue of Microorganisms (GCM) 10K type strain sequencing project: providing services to taxonomists for standard genome sequencing and annotation.</title>
        <authorList>
            <consortium name="The Broad Institute Genomics Platform"/>
            <consortium name="The Broad Institute Genome Sequencing Center for Infectious Disease"/>
            <person name="Wu L."/>
            <person name="Ma J."/>
        </authorList>
    </citation>
    <scope>NUCLEOTIDE SEQUENCE [LARGE SCALE GENOMIC DNA]</scope>
    <source>
        <strain evidence="3">CGMCC 4.7283</strain>
    </source>
</reference>
<feature type="domain" description="DUF7684" evidence="1">
    <location>
        <begin position="2"/>
        <end position="95"/>
    </location>
</feature>
<evidence type="ECO:0000313" key="3">
    <source>
        <dbReference type="Proteomes" id="UP001595973"/>
    </source>
</evidence>
<dbReference type="Pfam" id="PF24733">
    <property type="entry name" value="DUF7684"/>
    <property type="match status" value="1"/>
</dbReference>
<dbReference type="Proteomes" id="UP001595973">
    <property type="component" value="Unassembled WGS sequence"/>
</dbReference>
<dbReference type="EMBL" id="JBHSGI010000004">
    <property type="protein sequence ID" value="MFC4668337.1"/>
    <property type="molecule type" value="Genomic_DNA"/>
</dbReference>
<organism evidence="2 3">
    <name type="scientific">Seohaeicola nanhaiensis</name>
    <dbReference type="NCBI Taxonomy" id="1387282"/>
    <lineage>
        <taxon>Bacteria</taxon>
        <taxon>Pseudomonadati</taxon>
        <taxon>Pseudomonadota</taxon>
        <taxon>Alphaproteobacteria</taxon>
        <taxon>Rhodobacterales</taxon>
        <taxon>Roseobacteraceae</taxon>
        <taxon>Seohaeicola</taxon>
    </lineage>
</organism>
<gene>
    <name evidence="2" type="ORF">ACFO5X_07210</name>
</gene>
<evidence type="ECO:0000259" key="1">
    <source>
        <dbReference type="Pfam" id="PF24733"/>
    </source>
</evidence>
<keyword evidence="3" id="KW-1185">Reference proteome</keyword>
<protein>
    <recommendedName>
        <fullName evidence="1">DUF7684 domain-containing protein</fullName>
    </recommendedName>
</protein>
<proteinExistence type="predicted"/>